<keyword evidence="2" id="KW-1185">Reference proteome</keyword>
<evidence type="ECO:0000313" key="1">
    <source>
        <dbReference type="EMBL" id="SSC12165.1"/>
    </source>
</evidence>
<evidence type="ECO:0008006" key="3">
    <source>
        <dbReference type="Google" id="ProtNLM"/>
    </source>
</evidence>
<dbReference type="KEGG" id="minf:MESINF_0716"/>
<evidence type="ECO:0000313" key="2">
    <source>
        <dbReference type="Proteomes" id="UP000250796"/>
    </source>
</evidence>
<gene>
    <name evidence="1" type="ORF">MESINF_0716</name>
</gene>
<protein>
    <recommendedName>
        <fullName evidence="3">Fibronectin type-III domain-containing protein</fullName>
    </recommendedName>
</protein>
<sequence length="144" mass="16128">MERVFFTVLLTIFVVALAASLTPYTEATFFSHLQDGAYVYGGSVVLGWDVTIRGSSLVLNNIDIWFSSRNSGGSIGIKSAPYIEIVSYNVYLGTTPTPQVYTSTASNRVIIDRLSPNMTYYWQIVAVDRNGRRYSGPVWYFVTR</sequence>
<dbReference type="Proteomes" id="UP000250796">
    <property type="component" value="Chromosome MESINF"/>
</dbReference>
<name>A0A7Z7PNP8_9BACT</name>
<dbReference type="InterPro" id="IPR036116">
    <property type="entry name" value="FN3_sf"/>
</dbReference>
<reference evidence="1 2" key="1">
    <citation type="submission" date="2017-01" db="EMBL/GenBank/DDBJ databases">
        <authorList>
            <person name="Erauso G."/>
        </authorList>
    </citation>
    <scope>NUCLEOTIDE SEQUENCE [LARGE SCALE GENOMIC DNA]</scope>
    <source>
        <strain evidence="1">MESINF1</strain>
    </source>
</reference>
<dbReference type="EMBL" id="LS974202">
    <property type="protein sequence ID" value="SSC12165.1"/>
    <property type="molecule type" value="Genomic_DNA"/>
</dbReference>
<dbReference type="SUPFAM" id="SSF49265">
    <property type="entry name" value="Fibronectin type III"/>
    <property type="match status" value="1"/>
</dbReference>
<dbReference type="AlphaFoldDB" id="A0A7Z7PNP8"/>
<accession>A0A7Z7PNP8</accession>
<dbReference type="Gene3D" id="2.60.40.10">
    <property type="entry name" value="Immunoglobulins"/>
    <property type="match status" value="1"/>
</dbReference>
<proteinExistence type="predicted"/>
<dbReference type="InterPro" id="IPR013783">
    <property type="entry name" value="Ig-like_fold"/>
</dbReference>
<organism evidence="1 2">
    <name type="scientific">Mesotoga infera</name>
    <dbReference type="NCBI Taxonomy" id="1236046"/>
    <lineage>
        <taxon>Bacteria</taxon>
        <taxon>Thermotogati</taxon>
        <taxon>Thermotogota</taxon>
        <taxon>Thermotogae</taxon>
        <taxon>Kosmotogales</taxon>
        <taxon>Kosmotogaceae</taxon>
        <taxon>Mesotoga</taxon>
    </lineage>
</organism>
<dbReference type="RefSeq" id="WP_169698550.1">
    <property type="nucleotide sequence ID" value="NZ_LS974202.1"/>
</dbReference>